<sequence length="159" mass="18205">MKEEITAGGKEFVFAMIWAAILYFVCWIVMSLFYSYAFVGGIIAVIIFAVYGFLILTHYTARFSYSLNDGILRVNRTIGKRNKEAEINCAAIEGAYYGYKPMSFPKKCMSMRMSILNKKRSLYIEYRDKAGGLCGIVIEPSEKLRKKIIKQKDKGRNDD</sequence>
<reference evidence="2" key="1">
    <citation type="submission" date="2020-10" db="EMBL/GenBank/DDBJ databases">
        <authorList>
            <person name="Gilroy R."/>
        </authorList>
    </citation>
    <scope>NUCLEOTIDE SEQUENCE</scope>
    <source>
        <strain evidence="2">USAMLcec3-3695</strain>
    </source>
</reference>
<dbReference type="EMBL" id="DVNB01000024">
    <property type="protein sequence ID" value="HIU56624.1"/>
    <property type="molecule type" value="Genomic_DNA"/>
</dbReference>
<keyword evidence="1" id="KW-0812">Transmembrane</keyword>
<keyword evidence="1" id="KW-0472">Membrane</keyword>
<accession>A0A9D1MAF5</accession>
<organism evidence="2 3">
    <name type="scientific">Candidatus Ornithomonoglobus merdipullorum</name>
    <dbReference type="NCBI Taxonomy" id="2840895"/>
    <lineage>
        <taxon>Bacteria</taxon>
        <taxon>Bacillati</taxon>
        <taxon>Bacillota</taxon>
        <taxon>Clostridia</taxon>
        <taxon>Candidatus Ornithomonoglobus</taxon>
    </lineage>
</organism>
<protein>
    <submittedName>
        <fullName evidence="2">Uncharacterized protein</fullName>
    </submittedName>
</protein>
<reference evidence="2" key="2">
    <citation type="journal article" date="2021" name="PeerJ">
        <title>Extensive microbial diversity within the chicken gut microbiome revealed by metagenomics and culture.</title>
        <authorList>
            <person name="Gilroy R."/>
            <person name="Ravi A."/>
            <person name="Getino M."/>
            <person name="Pursley I."/>
            <person name="Horton D.L."/>
            <person name="Alikhan N.F."/>
            <person name="Baker D."/>
            <person name="Gharbi K."/>
            <person name="Hall N."/>
            <person name="Watson M."/>
            <person name="Adriaenssens E.M."/>
            <person name="Foster-Nyarko E."/>
            <person name="Jarju S."/>
            <person name="Secka A."/>
            <person name="Antonio M."/>
            <person name="Oren A."/>
            <person name="Chaudhuri R.R."/>
            <person name="La Ragione R."/>
            <person name="Hildebrand F."/>
            <person name="Pallen M.J."/>
        </authorList>
    </citation>
    <scope>NUCLEOTIDE SEQUENCE</scope>
    <source>
        <strain evidence="2">USAMLcec3-3695</strain>
    </source>
</reference>
<gene>
    <name evidence="2" type="ORF">IAA61_02270</name>
</gene>
<feature type="transmembrane region" description="Helical" evidence="1">
    <location>
        <begin position="12"/>
        <end position="30"/>
    </location>
</feature>
<dbReference type="Proteomes" id="UP000824109">
    <property type="component" value="Unassembled WGS sequence"/>
</dbReference>
<feature type="transmembrane region" description="Helical" evidence="1">
    <location>
        <begin position="36"/>
        <end position="56"/>
    </location>
</feature>
<evidence type="ECO:0000313" key="3">
    <source>
        <dbReference type="Proteomes" id="UP000824109"/>
    </source>
</evidence>
<proteinExistence type="predicted"/>
<keyword evidence="1" id="KW-1133">Transmembrane helix</keyword>
<comment type="caution">
    <text evidence="2">The sequence shown here is derived from an EMBL/GenBank/DDBJ whole genome shotgun (WGS) entry which is preliminary data.</text>
</comment>
<name>A0A9D1MAF5_9FIRM</name>
<evidence type="ECO:0000256" key="1">
    <source>
        <dbReference type="SAM" id="Phobius"/>
    </source>
</evidence>
<dbReference type="AlphaFoldDB" id="A0A9D1MAF5"/>
<evidence type="ECO:0000313" key="2">
    <source>
        <dbReference type="EMBL" id="HIU56624.1"/>
    </source>
</evidence>